<dbReference type="EMBL" id="CAMPGE010026752">
    <property type="protein sequence ID" value="CAI2384421.1"/>
    <property type="molecule type" value="Genomic_DNA"/>
</dbReference>
<comment type="caution">
    <text evidence="2">The sequence shown here is derived from an EMBL/GenBank/DDBJ whole genome shotgun (WGS) entry which is preliminary data.</text>
</comment>
<reference evidence="2" key="1">
    <citation type="submission" date="2023-07" db="EMBL/GenBank/DDBJ databases">
        <authorList>
            <consortium name="AG Swart"/>
            <person name="Singh M."/>
            <person name="Singh A."/>
            <person name="Seah K."/>
            <person name="Emmerich C."/>
        </authorList>
    </citation>
    <scope>NUCLEOTIDE SEQUENCE</scope>
    <source>
        <strain evidence="2">DP1</strain>
    </source>
</reference>
<name>A0AAD1Y5T9_EUPCR</name>
<keyword evidence="3" id="KW-1185">Reference proteome</keyword>
<organism evidence="2 3">
    <name type="scientific">Euplotes crassus</name>
    <dbReference type="NCBI Taxonomy" id="5936"/>
    <lineage>
        <taxon>Eukaryota</taxon>
        <taxon>Sar</taxon>
        <taxon>Alveolata</taxon>
        <taxon>Ciliophora</taxon>
        <taxon>Intramacronucleata</taxon>
        <taxon>Spirotrichea</taxon>
        <taxon>Hypotrichia</taxon>
        <taxon>Euplotida</taxon>
        <taxon>Euplotidae</taxon>
        <taxon>Moneuplotes</taxon>
    </lineage>
</organism>
<proteinExistence type="predicted"/>
<dbReference type="AlphaFoldDB" id="A0AAD1Y5T9"/>
<gene>
    <name evidence="2" type="ORF">ECRASSUSDP1_LOCUS25947</name>
</gene>
<feature type="compositionally biased region" description="Basic residues" evidence="1">
    <location>
        <begin position="598"/>
        <end position="624"/>
    </location>
</feature>
<accession>A0AAD1Y5T9</accession>
<evidence type="ECO:0000256" key="1">
    <source>
        <dbReference type="SAM" id="MobiDB-lite"/>
    </source>
</evidence>
<protein>
    <submittedName>
        <fullName evidence="2">Uncharacterized protein</fullName>
    </submittedName>
</protein>
<dbReference type="Proteomes" id="UP001295684">
    <property type="component" value="Unassembled WGS sequence"/>
</dbReference>
<sequence>MNFLFRSMQSRESIKKIEAHKTLDFYDHNLSQRTIRENEQVQEKINSLSRAKLRDQARKKHISHLDRANTRQMLNRAKKNLIKSKFILQNILDDGKTTMQMKPFKEYEIYLLPNSGVYYHLERDQFKDKAFLLMTYQSPEDVMVYVDKKSPRPSSNSCDLILKSPKMIPLNNTFFEFSSVFLCFKCDQSCNITVTPYPNKESLPVKSKARESIKKKLTLRERQALLLKNGTKIADISKTRHEIDQKMTHLADYPTQLEKFKQRIAMIKSNKLKNHSSIDANIEIAENWGSFRKMKLDRLSSATRLNSSLVIKKRKRIERLKRNRETNTTYWERKKKEKQETERQIKIQHIRLRCIIVWNSQVILTQYFSDVARRYNRRREEIEHRRNLTLAIIKIAAKMRYKLKKFGPSYNIRATGLIRNGLNFNVNNMHGLCVERSKIVLRMFLQKNDERLKLRAAFFTFHQKICATKNRLISKMVMKKTRMKLLAEYWNHKLFSMMDRYKDSYKKIDKDRIKLNKLKGISTLVKEVMILRYYDQCRLEYCLKFFTWRKKCKEFIKTAEEDNLYEALSIARRKSQIKAAEKLTEDIILSDHEDDSHKKKSRLTAHSKHYKRSGAPKKYQKHNKRLHGPPILADSLKMEAENIDVLDKVKSIKVPMTRLGLQKSVSKAKAILAKACMNYPPQMNFVPSEELLEKLIWAATKYRYAKDIPRVL</sequence>
<evidence type="ECO:0000313" key="3">
    <source>
        <dbReference type="Proteomes" id="UP001295684"/>
    </source>
</evidence>
<evidence type="ECO:0000313" key="2">
    <source>
        <dbReference type="EMBL" id="CAI2384421.1"/>
    </source>
</evidence>
<feature type="region of interest" description="Disordered" evidence="1">
    <location>
        <begin position="597"/>
        <end position="624"/>
    </location>
</feature>